<dbReference type="EMBL" id="CALYLO010000003">
    <property type="protein sequence ID" value="CAH8245342.1"/>
    <property type="molecule type" value="Genomic_DNA"/>
</dbReference>
<proteinExistence type="predicted"/>
<protein>
    <submittedName>
        <fullName evidence="2">Uncharacterized protein</fullName>
    </submittedName>
</protein>
<gene>
    <name evidence="2" type="ORF">WJ0W_002577</name>
</gene>
<evidence type="ECO:0000256" key="1">
    <source>
        <dbReference type="SAM" id="MobiDB-lite"/>
    </source>
</evidence>
<organism evidence="2 3">
    <name type="scientific">Paenibacillus melissococcoides</name>
    <dbReference type="NCBI Taxonomy" id="2912268"/>
    <lineage>
        <taxon>Bacteria</taxon>
        <taxon>Bacillati</taxon>
        <taxon>Bacillota</taxon>
        <taxon>Bacilli</taxon>
        <taxon>Bacillales</taxon>
        <taxon>Paenibacillaceae</taxon>
        <taxon>Paenibacillus</taxon>
    </lineage>
</organism>
<sequence>MAPSGSEATIQTVPRSPADTADERSQRPADYGPVVTSTGPCSRTAICGFERIGLLHAVALPLAAQLNRSGSFPSHLFSIPIIALSRIAAVRRIRCAFSNDSRALVDARG</sequence>
<name>A0ABM9G164_9BACL</name>
<dbReference type="Proteomes" id="UP001154322">
    <property type="component" value="Unassembled WGS sequence"/>
</dbReference>
<dbReference type="RefSeq" id="WP_213426997.1">
    <property type="nucleotide sequence ID" value="NZ_AP031286.1"/>
</dbReference>
<evidence type="ECO:0000313" key="2">
    <source>
        <dbReference type="EMBL" id="CAH8245342.1"/>
    </source>
</evidence>
<keyword evidence="3" id="KW-1185">Reference proteome</keyword>
<reference evidence="2" key="1">
    <citation type="submission" date="2022-06" db="EMBL/GenBank/DDBJ databases">
        <authorList>
            <person name="Dietemann V."/>
            <person name="Ory F."/>
            <person name="Dainat B."/>
            <person name="Oberhansli S."/>
        </authorList>
    </citation>
    <scope>NUCLEOTIDE SEQUENCE</scope>
    <source>
        <strain evidence="2">Ena-SAMPLE-TAB-26-04-2022-14:26:32:270-5432</strain>
    </source>
</reference>
<comment type="caution">
    <text evidence="2">The sequence shown here is derived from an EMBL/GenBank/DDBJ whole genome shotgun (WGS) entry which is preliminary data.</text>
</comment>
<evidence type="ECO:0000313" key="3">
    <source>
        <dbReference type="Proteomes" id="UP001154322"/>
    </source>
</evidence>
<feature type="region of interest" description="Disordered" evidence="1">
    <location>
        <begin position="1"/>
        <end position="40"/>
    </location>
</feature>
<accession>A0ABM9G164</accession>
<feature type="compositionally biased region" description="Polar residues" evidence="1">
    <location>
        <begin position="1"/>
        <end position="14"/>
    </location>
</feature>